<name>A0A6P0UM74_9FLAO</name>
<proteinExistence type="predicted"/>
<dbReference type="EMBL" id="JAABOO010000002">
    <property type="protein sequence ID" value="NER13540.1"/>
    <property type="molecule type" value="Genomic_DNA"/>
</dbReference>
<keyword evidence="2" id="KW-1185">Reference proteome</keyword>
<comment type="caution">
    <text evidence="1">The sequence shown here is derived from an EMBL/GenBank/DDBJ whole genome shotgun (WGS) entry which is preliminary data.</text>
</comment>
<evidence type="ECO:0000313" key="1">
    <source>
        <dbReference type="EMBL" id="NER13540.1"/>
    </source>
</evidence>
<organism evidence="1 2">
    <name type="scientific">Leptobacterium flavescens</name>
    <dbReference type="NCBI Taxonomy" id="472055"/>
    <lineage>
        <taxon>Bacteria</taxon>
        <taxon>Pseudomonadati</taxon>
        <taxon>Bacteroidota</taxon>
        <taxon>Flavobacteriia</taxon>
        <taxon>Flavobacteriales</taxon>
        <taxon>Flavobacteriaceae</taxon>
        <taxon>Leptobacterium</taxon>
    </lineage>
</organism>
<dbReference type="RefSeq" id="WP_163606576.1">
    <property type="nucleotide sequence ID" value="NZ_JAABOO010000002.1"/>
</dbReference>
<protein>
    <submittedName>
        <fullName evidence="1">Uncharacterized protein</fullName>
    </submittedName>
</protein>
<evidence type="ECO:0000313" key="2">
    <source>
        <dbReference type="Proteomes" id="UP000468581"/>
    </source>
</evidence>
<gene>
    <name evidence="1" type="ORF">GWK08_08840</name>
</gene>
<accession>A0A6P0UM74</accession>
<dbReference type="Proteomes" id="UP000468581">
    <property type="component" value="Unassembled WGS sequence"/>
</dbReference>
<reference evidence="1 2" key="1">
    <citation type="submission" date="2020-01" db="EMBL/GenBank/DDBJ databases">
        <title>Leptobacterium flavescens.</title>
        <authorList>
            <person name="Wang G."/>
        </authorList>
    </citation>
    <scope>NUCLEOTIDE SEQUENCE [LARGE SCALE GENOMIC DNA]</scope>
    <source>
        <strain evidence="1 2">KCTC 22160</strain>
    </source>
</reference>
<sequence length="74" mass="8193">MAYMTKDRFGNDKIIVSLKDKKGSGYPKGYLETHTGLWKVEVSKSNKEGIEGYVSLTKVNRNNGGGGNTRKVKI</sequence>
<dbReference type="AlphaFoldDB" id="A0A6P0UM74"/>